<keyword evidence="5 6" id="KW-0472">Membrane</keyword>
<dbReference type="PANTHER" id="PTHR23538:SF1">
    <property type="entry name" value="44.5 KD BACTERIOCHLOROPHYLL SYNTHASE SUBUNIT"/>
    <property type="match status" value="1"/>
</dbReference>
<dbReference type="InterPro" id="IPR026036">
    <property type="entry name" value="PucC"/>
</dbReference>
<dbReference type="InterPro" id="IPR004896">
    <property type="entry name" value="PucC-rel"/>
</dbReference>
<dbReference type="Proteomes" id="UP000185557">
    <property type="component" value="Unassembled WGS sequence"/>
</dbReference>
<dbReference type="CDD" id="cd06176">
    <property type="entry name" value="MFS_BCD_PucC-like"/>
    <property type="match status" value="1"/>
</dbReference>
<dbReference type="Pfam" id="PF03209">
    <property type="entry name" value="PUCC"/>
    <property type="match status" value="1"/>
</dbReference>
<gene>
    <name evidence="7" type="ORF">NIES30_07830</name>
</gene>
<feature type="transmembrane region" description="Helical" evidence="6">
    <location>
        <begin position="361"/>
        <end position="385"/>
    </location>
</feature>
<feature type="transmembrane region" description="Helical" evidence="6">
    <location>
        <begin position="336"/>
        <end position="355"/>
    </location>
</feature>
<evidence type="ECO:0000313" key="7">
    <source>
        <dbReference type="EMBL" id="OKH49069.1"/>
    </source>
</evidence>
<name>A0A1U7J7L1_9CYAN</name>
<comment type="similarity">
    <text evidence="2">Belongs to the PucC family.</text>
</comment>
<feature type="transmembrane region" description="Helical" evidence="6">
    <location>
        <begin position="131"/>
        <end position="151"/>
    </location>
</feature>
<dbReference type="AlphaFoldDB" id="A0A1U7J7L1"/>
<dbReference type="EMBL" id="MRCG01000004">
    <property type="protein sequence ID" value="OKH49069.1"/>
    <property type="molecule type" value="Genomic_DNA"/>
</dbReference>
<accession>A0A1U7J7L1</accession>
<dbReference type="SUPFAM" id="SSF103473">
    <property type="entry name" value="MFS general substrate transporter"/>
    <property type="match status" value="1"/>
</dbReference>
<dbReference type="PIRSF" id="PIRSF016565">
    <property type="entry name" value="PucC"/>
    <property type="match status" value="1"/>
</dbReference>
<dbReference type="RefSeq" id="WP_073607851.1">
    <property type="nucleotide sequence ID" value="NZ_MRCG01000004.1"/>
</dbReference>
<evidence type="ECO:0000256" key="5">
    <source>
        <dbReference type="ARBA" id="ARBA00023136"/>
    </source>
</evidence>
<dbReference type="InterPro" id="IPR036259">
    <property type="entry name" value="MFS_trans_sf"/>
</dbReference>
<comment type="subcellular location">
    <subcellularLocation>
        <location evidence="1">Membrane</location>
        <topology evidence="1">Multi-pass membrane protein</topology>
    </subcellularLocation>
</comment>
<protein>
    <submittedName>
        <fullName evidence="7">MFS transporter</fullName>
    </submittedName>
</protein>
<organism evidence="7 8">
    <name type="scientific">Phormidium tenue NIES-30</name>
    <dbReference type="NCBI Taxonomy" id="549789"/>
    <lineage>
        <taxon>Bacteria</taxon>
        <taxon>Bacillati</taxon>
        <taxon>Cyanobacteriota</taxon>
        <taxon>Cyanophyceae</taxon>
        <taxon>Oscillatoriophycideae</taxon>
        <taxon>Oscillatoriales</taxon>
        <taxon>Oscillatoriaceae</taxon>
        <taxon>Phormidium</taxon>
    </lineage>
</organism>
<dbReference type="OrthoDB" id="417677at2"/>
<sequence length="487" mass="51408">MTSPDVSPSAPGSAVVPKPNLGILTMLRLGVFNMGLGIMSLLTLGVLNRVMIEELRVPALVAAGAIAVHQFMAPARVWFGQMSDSRPIFGHHRSGYIWIGIVTVAVTAFCALQVVWQIGSRIAETGWGPAVYPWVGLLGLLFAVYGLALSATSTPFTALLVDVSDEDSRSRLVGIGWAMLMVGIIAGVIITSIVLKPIELNAPFDQVRSAVNRLFVIAPAVVCALAVLSTYGIERKYSRLTQRSSLRDREDSLTLGRALKILTASRQTGLFFTFLLVLSLSLFMQDAVLEPYGGEVFGMTIAETTQLNAAFGMGTLLSIIVTGWLVVPRLGKKRTVVVGCSWAAVCLVGITLSGLTGNPAILLTAVFLFGTASGILTLGAIVLMLDLTVAETAGTFIGAWGLAQAIARGSATVLGGGVLDLGRALLRTFNGAAEVGEPQAFLAYGLVFTLQAIGMLIAIWLLSRVNIQEFQANAKAAITAAIANDMD</sequence>
<reference evidence="7 8" key="1">
    <citation type="submission" date="2016-11" db="EMBL/GenBank/DDBJ databases">
        <title>Draft Genome Sequences of Nine Cyanobacterial Strains from Diverse Habitats.</title>
        <authorList>
            <person name="Zhu T."/>
            <person name="Hou S."/>
            <person name="Lu X."/>
            <person name="Hess W.R."/>
        </authorList>
    </citation>
    <scope>NUCLEOTIDE SEQUENCE [LARGE SCALE GENOMIC DNA]</scope>
    <source>
        <strain evidence="7 8">NIES-30</strain>
    </source>
</reference>
<dbReference type="STRING" id="549789.NIES30_07830"/>
<keyword evidence="8" id="KW-1185">Reference proteome</keyword>
<keyword evidence="4 6" id="KW-1133">Transmembrane helix</keyword>
<evidence type="ECO:0000256" key="3">
    <source>
        <dbReference type="ARBA" id="ARBA00022692"/>
    </source>
</evidence>
<dbReference type="Gene3D" id="1.20.1250.20">
    <property type="entry name" value="MFS general substrate transporter like domains"/>
    <property type="match status" value="1"/>
</dbReference>
<feature type="transmembrane region" description="Helical" evidence="6">
    <location>
        <begin position="172"/>
        <end position="194"/>
    </location>
</feature>
<evidence type="ECO:0000256" key="4">
    <source>
        <dbReference type="ARBA" id="ARBA00022989"/>
    </source>
</evidence>
<feature type="transmembrane region" description="Helical" evidence="6">
    <location>
        <begin position="214"/>
        <end position="233"/>
    </location>
</feature>
<feature type="transmembrane region" description="Helical" evidence="6">
    <location>
        <begin position="309"/>
        <end position="327"/>
    </location>
</feature>
<evidence type="ECO:0000256" key="6">
    <source>
        <dbReference type="SAM" id="Phobius"/>
    </source>
</evidence>
<feature type="transmembrane region" description="Helical" evidence="6">
    <location>
        <begin position="397"/>
        <end position="419"/>
    </location>
</feature>
<feature type="transmembrane region" description="Helical" evidence="6">
    <location>
        <begin position="31"/>
        <end position="51"/>
    </location>
</feature>
<feature type="transmembrane region" description="Helical" evidence="6">
    <location>
        <begin position="96"/>
        <end position="119"/>
    </location>
</feature>
<comment type="caution">
    <text evidence="7">The sequence shown here is derived from an EMBL/GenBank/DDBJ whole genome shotgun (WGS) entry which is preliminary data.</text>
</comment>
<feature type="transmembrane region" description="Helical" evidence="6">
    <location>
        <begin position="439"/>
        <end position="462"/>
    </location>
</feature>
<keyword evidence="3 6" id="KW-0812">Transmembrane</keyword>
<proteinExistence type="inferred from homology"/>
<dbReference type="GO" id="GO:0016020">
    <property type="term" value="C:membrane"/>
    <property type="evidence" value="ECO:0007669"/>
    <property type="project" value="UniProtKB-SubCell"/>
</dbReference>
<evidence type="ECO:0000256" key="1">
    <source>
        <dbReference type="ARBA" id="ARBA00004141"/>
    </source>
</evidence>
<evidence type="ECO:0000313" key="8">
    <source>
        <dbReference type="Proteomes" id="UP000185557"/>
    </source>
</evidence>
<evidence type="ECO:0000256" key="2">
    <source>
        <dbReference type="ARBA" id="ARBA00008412"/>
    </source>
</evidence>
<dbReference type="PANTHER" id="PTHR23538">
    <property type="entry name" value="44.5 KD BACTERIOCHLOROPHYLL SYNTHASE SUBUNIT"/>
    <property type="match status" value="1"/>
</dbReference>
<feature type="transmembrane region" description="Helical" evidence="6">
    <location>
        <begin position="269"/>
        <end position="289"/>
    </location>
</feature>